<protein>
    <recommendedName>
        <fullName evidence="5">Chromo domain-containing protein</fullName>
    </recommendedName>
</protein>
<feature type="region of interest" description="Disordered" evidence="2">
    <location>
        <begin position="611"/>
        <end position="677"/>
    </location>
</feature>
<keyword evidence="1" id="KW-0175">Coiled coil</keyword>
<feature type="compositionally biased region" description="Low complexity" evidence="2">
    <location>
        <begin position="717"/>
        <end position="739"/>
    </location>
</feature>
<feature type="compositionally biased region" description="Polar residues" evidence="2">
    <location>
        <begin position="742"/>
        <end position="774"/>
    </location>
</feature>
<feature type="region of interest" description="Disordered" evidence="2">
    <location>
        <begin position="1"/>
        <end position="53"/>
    </location>
</feature>
<feature type="compositionally biased region" description="Polar residues" evidence="2">
    <location>
        <begin position="1569"/>
        <end position="1580"/>
    </location>
</feature>
<dbReference type="InterPro" id="IPR038609">
    <property type="entry name" value="HDA1_su2/3_sf"/>
</dbReference>
<evidence type="ECO:0008006" key="5">
    <source>
        <dbReference type="Google" id="ProtNLM"/>
    </source>
</evidence>
<feature type="compositionally biased region" description="Polar residues" evidence="2">
    <location>
        <begin position="951"/>
        <end position="960"/>
    </location>
</feature>
<proteinExistence type="predicted"/>
<feature type="compositionally biased region" description="Low complexity" evidence="2">
    <location>
        <begin position="548"/>
        <end position="560"/>
    </location>
</feature>
<dbReference type="Proteomes" id="UP000720189">
    <property type="component" value="Unassembled WGS sequence"/>
</dbReference>
<feature type="compositionally biased region" description="Basic and acidic residues" evidence="2">
    <location>
        <begin position="114"/>
        <end position="132"/>
    </location>
</feature>
<feature type="region of interest" description="Disordered" evidence="2">
    <location>
        <begin position="114"/>
        <end position="200"/>
    </location>
</feature>
<accession>A0A9P9R4Q8</accession>
<feature type="region of interest" description="Disordered" evidence="2">
    <location>
        <begin position="1569"/>
        <end position="1630"/>
    </location>
</feature>
<feature type="region of interest" description="Disordered" evidence="2">
    <location>
        <begin position="942"/>
        <end position="970"/>
    </location>
</feature>
<feature type="compositionally biased region" description="Low complexity" evidence="2">
    <location>
        <begin position="466"/>
        <end position="483"/>
    </location>
</feature>
<feature type="compositionally biased region" description="Basic and acidic residues" evidence="2">
    <location>
        <begin position="138"/>
        <end position="149"/>
    </location>
</feature>
<dbReference type="OrthoDB" id="3647690at2759"/>
<feature type="compositionally biased region" description="Basic and acidic residues" evidence="2">
    <location>
        <begin position="529"/>
        <end position="540"/>
    </location>
</feature>
<organism evidence="3 4">
    <name type="scientific">Fusarium redolens</name>
    <dbReference type="NCBI Taxonomy" id="48865"/>
    <lineage>
        <taxon>Eukaryota</taxon>
        <taxon>Fungi</taxon>
        <taxon>Dikarya</taxon>
        <taxon>Ascomycota</taxon>
        <taxon>Pezizomycotina</taxon>
        <taxon>Sordariomycetes</taxon>
        <taxon>Hypocreomycetidae</taxon>
        <taxon>Hypocreales</taxon>
        <taxon>Nectriaceae</taxon>
        <taxon>Fusarium</taxon>
        <taxon>Fusarium redolens species complex</taxon>
    </lineage>
</organism>
<gene>
    <name evidence="3" type="ORF">BKA55DRAFT_633051</name>
</gene>
<reference evidence="3" key="1">
    <citation type="journal article" date="2021" name="Nat. Commun.">
        <title>Genetic determinants of endophytism in the Arabidopsis root mycobiome.</title>
        <authorList>
            <person name="Mesny F."/>
            <person name="Miyauchi S."/>
            <person name="Thiergart T."/>
            <person name="Pickel B."/>
            <person name="Atanasova L."/>
            <person name="Karlsson M."/>
            <person name="Huettel B."/>
            <person name="Barry K.W."/>
            <person name="Haridas S."/>
            <person name="Chen C."/>
            <person name="Bauer D."/>
            <person name="Andreopoulos W."/>
            <person name="Pangilinan J."/>
            <person name="LaButti K."/>
            <person name="Riley R."/>
            <person name="Lipzen A."/>
            <person name="Clum A."/>
            <person name="Drula E."/>
            <person name="Henrissat B."/>
            <person name="Kohler A."/>
            <person name="Grigoriev I.V."/>
            <person name="Martin F.M."/>
            <person name="Hacquard S."/>
        </authorList>
    </citation>
    <scope>NUCLEOTIDE SEQUENCE</scope>
    <source>
        <strain evidence="3">MPI-CAGE-AT-0023</strain>
    </source>
</reference>
<feature type="compositionally biased region" description="Basic and acidic residues" evidence="2">
    <location>
        <begin position="1"/>
        <end position="10"/>
    </location>
</feature>
<dbReference type="Gene3D" id="3.40.50.12360">
    <property type="match status" value="1"/>
</dbReference>
<feature type="region of interest" description="Disordered" evidence="2">
    <location>
        <begin position="231"/>
        <end position="579"/>
    </location>
</feature>
<feature type="compositionally biased region" description="Polar residues" evidence="2">
    <location>
        <begin position="240"/>
        <end position="253"/>
    </location>
</feature>
<feature type="region of interest" description="Disordered" evidence="2">
    <location>
        <begin position="705"/>
        <end position="806"/>
    </location>
</feature>
<feature type="compositionally biased region" description="Basic and acidic residues" evidence="2">
    <location>
        <begin position="165"/>
        <end position="179"/>
    </location>
</feature>
<feature type="compositionally biased region" description="Basic and acidic residues" evidence="2">
    <location>
        <begin position="329"/>
        <end position="339"/>
    </location>
</feature>
<feature type="compositionally biased region" description="Polar residues" evidence="2">
    <location>
        <begin position="264"/>
        <end position="280"/>
    </location>
</feature>
<feature type="compositionally biased region" description="Polar residues" evidence="2">
    <location>
        <begin position="653"/>
        <end position="677"/>
    </location>
</feature>
<feature type="compositionally biased region" description="Polar residues" evidence="2">
    <location>
        <begin position="314"/>
        <end position="323"/>
    </location>
</feature>
<dbReference type="GeneID" id="70226926"/>
<feature type="coiled-coil region" evidence="1">
    <location>
        <begin position="1504"/>
        <end position="1568"/>
    </location>
</feature>
<feature type="compositionally biased region" description="Basic and acidic residues" evidence="2">
    <location>
        <begin position="385"/>
        <end position="403"/>
    </location>
</feature>
<feature type="compositionally biased region" description="Basic and acidic residues" evidence="2">
    <location>
        <begin position="775"/>
        <end position="796"/>
    </location>
</feature>
<keyword evidence="4" id="KW-1185">Reference proteome</keyword>
<evidence type="ECO:0000313" key="3">
    <source>
        <dbReference type="EMBL" id="KAH7266827.1"/>
    </source>
</evidence>
<sequence length="1630" mass="180385">MVRTRKEEHQSTTNTPRTSLERRSKRKRKGKAQDSEPELVQQAPARKRRKLGKKKEWWNIRRVINEEYLANPNSGEIKHRCLVEWETDSDGETYENEWIPYKDLNVEALKDWEKEKQKRERERTNREAQRRETRNRRGLRDLTPRRGKSETPVVCNRQQQPKLDASTHDISRFNSHEQDVQPSRSSRIEPGGTFSEEPVPSFISASSVDAESVSFDDFSRAPTQGVAVVLSKPDNFDPSEYQSVATQNSSQRITELEDDDQRVTFASQLSQDTIPDSQDLSGHWDYQNCESEPAARPDRAPSSPKIPEDPSSLAEDNSGSNRQVGEVVCQKEVHNRDFSARYPESEAFQPANAPVDLKAEYSDSENLEDNQLPTDFGGYTGAANHSDDQTEDIHRLRGTHDPEGDNTENGTTTNDQRLEGDNLSSSGGIPDTLSPENESFETANSQASQSLNSRDLPVNQDPYGQDSVSVNQGSGDGQQVVQDHVFDSPSRLPFEEETLGNKHSGVERSAPSHHHSPGDQDEIIGLQFEKGDIDPQRPDKSTGVSGVKDLSQSQELSSSSKEIDVIVPDSQDHSSLSTDLNIITDRTSTFGSKTQLTPLASQVEVVPDSAATGSDIIPSRQPDHFRPAISEKGILLDSSLPSDQSAPHVVGETSASLRSSPGSHRTQKPQVYNSQPQGLYDSLDISSYLSSAAGIINKTAQSISGAAAHPRASSETQANQEESLEALQAAQAASQLSRSQPEENSVSGQRTGSSQRSPSPTSIAKTDSVLSKSKTGSDSKEPEKPRLDSKNQKMERSGSQPRDSAADELKSYIDFGRDSALTHVGDSLEENHDGTPYEAITNEDPVPGASTGSLEAVLQSQPVYSMDPWKPEALGTNPDTPVSSIAPAAIMVDPSTTAVARIREELSRRFAESDVSFTRSIVSQDEEDSMLPATISPTVISIPNEPVEPTHTLNFPNQDSVPAEVESSGHSITMGQVSVEQDSDVSSESSGQDDFYVQKFVTLPMQASRRSYYGEIIESHKAEIQAFSRCFTGETPEEPSEELIEKIDSLFDRLFEICDYPQDVIGSVLETLPSSELAKYCCDANPKFSFLFELMAALDGKEKGILIVVRNQELMRLLFKLAEAAKVECSAESINQHTKFVSFARISLALATEEFDPFSFDVIIGYDFHYLSSSIATQLCDNTVRKSPLVLLLVTTYSIEHVRLRLLDGATALEVKNAVLASTVSAGRYLEEPERGYCEPHEVAEIFANYLNGITDTLNWEPQGIPDDVLDIFENPGTQTQLPFTGDALYGNDLKRKHVNDEDDGDAKRMRTLPLRDLPIDTNNPPMPIAVRRMLESASPRGGTRERKAMISVPLVTLESIREQIDEYKRQTSQAGEVEAELKSHISRLDRELKDHRKTLNKIESSNRAALQDRTVAEKERLRIEGLAAAAAKVAQKEKEKQQQRIDELESTIARLNENPESAKREEALTEVKGQLQLSESRRKSALSDVDFMKSRYQDVDSQALRLTNENKSLKIQNEELTQKASENLRAIHTQNLAIERQGLLQQIANLQAQVQQRDAELYNANQRLASVSNGRNTRGGSMPRSPRVPSGMSPRPRAAFSASRGTSPIGPGQQFVGQQAGNGRWNHLQ</sequence>
<dbReference type="RefSeq" id="XP_046054646.1">
    <property type="nucleotide sequence ID" value="XM_046196972.1"/>
</dbReference>
<name>A0A9P9R4Q8_FUSRE</name>
<evidence type="ECO:0000313" key="4">
    <source>
        <dbReference type="Proteomes" id="UP000720189"/>
    </source>
</evidence>
<dbReference type="EMBL" id="JAGMUX010000002">
    <property type="protein sequence ID" value="KAH7266827.1"/>
    <property type="molecule type" value="Genomic_DNA"/>
</dbReference>
<feature type="coiled-coil region" evidence="1">
    <location>
        <begin position="1358"/>
        <end position="1466"/>
    </location>
</feature>
<evidence type="ECO:0000256" key="1">
    <source>
        <dbReference type="SAM" id="Coils"/>
    </source>
</evidence>
<evidence type="ECO:0000256" key="2">
    <source>
        <dbReference type="SAM" id="MobiDB-lite"/>
    </source>
</evidence>
<feature type="compositionally biased region" description="Polar residues" evidence="2">
    <location>
        <begin position="434"/>
        <end position="453"/>
    </location>
</feature>
<comment type="caution">
    <text evidence="3">The sequence shown here is derived from an EMBL/GenBank/DDBJ whole genome shotgun (WGS) entry which is preliminary data.</text>
</comment>